<dbReference type="Proteomes" id="UP001501637">
    <property type="component" value="Unassembled WGS sequence"/>
</dbReference>
<dbReference type="Pfam" id="PF03861">
    <property type="entry name" value="ANTAR"/>
    <property type="match status" value="1"/>
</dbReference>
<dbReference type="InterPro" id="IPR011006">
    <property type="entry name" value="CheY-like_superfamily"/>
</dbReference>
<dbReference type="InterPro" id="IPR036388">
    <property type="entry name" value="WH-like_DNA-bd_sf"/>
</dbReference>
<reference evidence="3" key="1">
    <citation type="journal article" date="2019" name="Int. J. Syst. Evol. Microbiol.">
        <title>The Global Catalogue of Microorganisms (GCM) 10K type strain sequencing project: providing services to taxonomists for standard genome sequencing and annotation.</title>
        <authorList>
            <consortium name="The Broad Institute Genomics Platform"/>
            <consortium name="The Broad Institute Genome Sequencing Center for Infectious Disease"/>
            <person name="Wu L."/>
            <person name="Ma J."/>
        </authorList>
    </citation>
    <scope>NUCLEOTIDE SEQUENCE [LARGE SCALE GENOMIC DNA]</scope>
    <source>
        <strain evidence="3">JCM 9092</strain>
    </source>
</reference>
<gene>
    <name evidence="2" type="ORF">GCM10010449_64190</name>
</gene>
<dbReference type="PROSITE" id="PS50921">
    <property type="entry name" value="ANTAR"/>
    <property type="match status" value="1"/>
</dbReference>
<dbReference type="RefSeq" id="WP_344526907.1">
    <property type="nucleotide sequence ID" value="NZ_BAAAUG010000138.1"/>
</dbReference>
<proteinExistence type="predicted"/>
<evidence type="ECO:0000259" key="1">
    <source>
        <dbReference type="PROSITE" id="PS50921"/>
    </source>
</evidence>
<accession>A0ABP6N2Q7</accession>
<dbReference type="Gene3D" id="1.10.10.10">
    <property type="entry name" value="Winged helix-like DNA-binding domain superfamily/Winged helix DNA-binding domain"/>
    <property type="match status" value="1"/>
</dbReference>
<keyword evidence="3" id="KW-1185">Reference proteome</keyword>
<dbReference type="EMBL" id="BAAAUG010000138">
    <property type="protein sequence ID" value="GAA3134596.1"/>
    <property type="molecule type" value="Genomic_DNA"/>
</dbReference>
<feature type="domain" description="ANTAR" evidence="1">
    <location>
        <begin position="17"/>
        <end position="78"/>
    </location>
</feature>
<dbReference type="InterPro" id="IPR005561">
    <property type="entry name" value="ANTAR"/>
</dbReference>
<protein>
    <recommendedName>
        <fullName evidence="1">ANTAR domain-containing protein</fullName>
    </recommendedName>
</protein>
<dbReference type="SUPFAM" id="SSF52172">
    <property type="entry name" value="CheY-like"/>
    <property type="match status" value="1"/>
</dbReference>
<sequence>MTEPAPPTQLAEDIDVEQDPHVELGHLRRAMQTRPVIDMARGVLMASFGLSAEDAWSVLVAVSQNSNTKLHVVADELVAAATGGQVPKPLRQKLAATISQLETAPAAPPSDAG</sequence>
<evidence type="ECO:0000313" key="3">
    <source>
        <dbReference type="Proteomes" id="UP001501637"/>
    </source>
</evidence>
<evidence type="ECO:0000313" key="2">
    <source>
        <dbReference type="EMBL" id="GAA3134596.1"/>
    </source>
</evidence>
<organism evidence="2 3">
    <name type="scientific">Streptomyces rectiviolaceus</name>
    <dbReference type="NCBI Taxonomy" id="332591"/>
    <lineage>
        <taxon>Bacteria</taxon>
        <taxon>Bacillati</taxon>
        <taxon>Actinomycetota</taxon>
        <taxon>Actinomycetes</taxon>
        <taxon>Kitasatosporales</taxon>
        <taxon>Streptomycetaceae</taxon>
        <taxon>Streptomyces</taxon>
    </lineage>
</organism>
<name>A0ABP6N2Q7_9ACTN</name>
<comment type="caution">
    <text evidence="2">The sequence shown here is derived from an EMBL/GenBank/DDBJ whole genome shotgun (WGS) entry which is preliminary data.</text>
</comment>
<dbReference type="SMART" id="SM01012">
    <property type="entry name" value="ANTAR"/>
    <property type="match status" value="1"/>
</dbReference>